<dbReference type="Pfam" id="PF13563">
    <property type="entry name" value="2_5_RNA_ligase2"/>
    <property type="match status" value="1"/>
</dbReference>
<evidence type="ECO:0000313" key="2">
    <source>
        <dbReference type="Proteomes" id="UP000195981"/>
    </source>
</evidence>
<dbReference type="AlphaFoldDB" id="A0A1X6WTJ1"/>
<keyword evidence="2" id="KW-1185">Reference proteome</keyword>
<reference evidence="1 2" key="1">
    <citation type="submission" date="2017-02" db="EMBL/GenBank/DDBJ databases">
        <authorList>
            <person name="Peterson S.W."/>
        </authorList>
    </citation>
    <scope>NUCLEOTIDE SEQUENCE [LARGE SCALE GENOMIC DNA]</scope>
    <source>
        <strain evidence="1 2">CIP104813</strain>
    </source>
</reference>
<protein>
    <recommendedName>
        <fullName evidence="3">2'-5' RNA ligase family protein</fullName>
    </recommendedName>
</protein>
<evidence type="ECO:0000313" key="1">
    <source>
        <dbReference type="EMBL" id="SLM88362.1"/>
    </source>
</evidence>
<evidence type="ECO:0008006" key="3">
    <source>
        <dbReference type="Google" id="ProtNLM"/>
    </source>
</evidence>
<accession>A0A1X6WTJ1</accession>
<dbReference type="OrthoDB" id="4541754at2"/>
<sequence>MKLELGRDLTTTRDHWWWRPGWREGRRMATFHVTMERAEEIHALARAVAPVLDTLPEIGPVPLEGLHLTMNGVGFTDEVTEVQLSEISRRVFDGLADLPHGPLVCGSLLVELESVMVADAHAVWLDPLCALQRSVIDDVLGPREWGEFWPHVTLGYCTGEAPAADIVDALLPVLPTGPLVVEDPLVTLMELGRDRKVYEWEVLRQASIGG</sequence>
<dbReference type="InterPro" id="IPR009097">
    <property type="entry name" value="Cyclic_Pdiesterase"/>
</dbReference>
<name>A0A1X6WTJ1_9MICO</name>
<proteinExistence type="predicted"/>
<dbReference type="RefSeq" id="WP_087102055.1">
    <property type="nucleotide sequence ID" value="NZ_FWFG01000014.1"/>
</dbReference>
<dbReference type="Gene3D" id="3.90.1140.10">
    <property type="entry name" value="Cyclic phosphodiesterase"/>
    <property type="match status" value="1"/>
</dbReference>
<organism evidence="1 2">
    <name type="scientific">Brachybacterium nesterenkovii</name>
    <dbReference type="NCBI Taxonomy" id="47847"/>
    <lineage>
        <taxon>Bacteria</taxon>
        <taxon>Bacillati</taxon>
        <taxon>Actinomycetota</taxon>
        <taxon>Actinomycetes</taxon>
        <taxon>Micrococcales</taxon>
        <taxon>Dermabacteraceae</taxon>
        <taxon>Brachybacterium</taxon>
    </lineage>
</organism>
<dbReference type="Proteomes" id="UP000195981">
    <property type="component" value="Unassembled WGS sequence"/>
</dbReference>
<gene>
    <name evidence="1" type="ORF">FM110_01665</name>
</gene>
<dbReference type="SUPFAM" id="SSF55144">
    <property type="entry name" value="LigT-like"/>
    <property type="match status" value="1"/>
</dbReference>
<dbReference type="EMBL" id="FWFG01000014">
    <property type="protein sequence ID" value="SLM88362.1"/>
    <property type="molecule type" value="Genomic_DNA"/>
</dbReference>